<keyword evidence="2" id="KW-0238">DNA-binding</keyword>
<dbReference type="PANTHER" id="PTHR33154:SF33">
    <property type="entry name" value="TRANSCRIPTIONAL REPRESSOR SDPR"/>
    <property type="match status" value="1"/>
</dbReference>
<dbReference type="Pfam" id="PF01022">
    <property type="entry name" value="HTH_5"/>
    <property type="match status" value="1"/>
</dbReference>
<dbReference type="PROSITE" id="PS50987">
    <property type="entry name" value="HTH_ARSR_2"/>
    <property type="match status" value="1"/>
</dbReference>
<evidence type="ECO:0000313" key="5">
    <source>
        <dbReference type="EMBL" id="VAW02957.1"/>
    </source>
</evidence>
<evidence type="ECO:0000256" key="1">
    <source>
        <dbReference type="ARBA" id="ARBA00023015"/>
    </source>
</evidence>
<dbReference type="SUPFAM" id="SSF46785">
    <property type="entry name" value="Winged helix' DNA-binding domain"/>
    <property type="match status" value="1"/>
</dbReference>
<keyword evidence="1" id="KW-0805">Transcription regulation</keyword>
<feature type="domain" description="HTH arsR-type" evidence="4">
    <location>
        <begin position="1"/>
        <end position="79"/>
    </location>
</feature>
<evidence type="ECO:0000259" key="4">
    <source>
        <dbReference type="PROSITE" id="PS50987"/>
    </source>
</evidence>
<dbReference type="EMBL" id="UOEC01000204">
    <property type="protein sequence ID" value="VAW02957.1"/>
    <property type="molecule type" value="Genomic_DNA"/>
</dbReference>
<gene>
    <name evidence="5" type="ORF">MNBD_ALPHA08-2062</name>
</gene>
<dbReference type="InterPro" id="IPR051081">
    <property type="entry name" value="HTH_MetalResp_TranReg"/>
</dbReference>
<organism evidence="5">
    <name type="scientific">hydrothermal vent metagenome</name>
    <dbReference type="NCBI Taxonomy" id="652676"/>
    <lineage>
        <taxon>unclassified sequences</taxon>
        <taxon>metagenomes</taxon>
        <taxon>ecological metagenomes</taxon>
    </lineage>
</organism>
<dbReference type="InterPro" id="IPR011991">
    <property type="entry name" value="ArsR-like_HTH"/>
</dbReference>
<dbReference type="InterPro" id="IPR036388">
    <property type="entry name" value="WH-like_DNA-bd_sf"/>
</dbReference>
<dbReference type="InterPro" id="IPR036390">
    <property type="entry name" value="WH_DNA-bd_sf"/>
</dbReference>
<sequence length="96" mass="10863">MSDPTRRIVLEKLKGKSRTVADIASKMPVSRPAVSQHLKMLQEAGLVNVEAIGTRRYYSLRREGLDLLRTYLDGFWEDVMASYAARVLKTKPPQEG</sequence>
<dbReference type="NCBIfam" id="NF033788">
    <property type="entry name" value="HTH_metalloreg"/>
    <property type="match status" value="1"/>
</dbReference>
<dbReference type="AlphaFoldDB" id="A0A3B0SPP6"/>
<dbReference type="GO" id="GO:0003700">
    <property type="term" value="F:DNA-binding transcription factor activity"/>
    <property type="evidence" value="ECO:0007669"/>
    <property type="project" value="InterPro"/>
</dbReference>
<dbReference type="Gene3D" id="1.10.10.10">
    <property type="entry name" value="Winged helix-like DNA-binding domain superfamily/Winged helix DNA-binding domain"/>
    <property type="match status" value="1"/>
</dbReference>
<dbReference type="CDD" id="cd00090">
    <property type="entry name" value="HTH_ARSR"/>
    <property type="match status" value="1"/>
</dbReference>
<dbReference type="GO" id="GO:0003677">
    <property type="term" value="F:DNA binding"/>
    <property type="evidence" value="ECO:0007669"/>
    <property type="project" value="UniProtKB-KW"/>
</dbReference>
<dbReference type="SMART" id="SM00418">
    <property type="entry name" value="HTH_ARSR"/>
    <property type="match status" value="1"/>
</dbReference>
<protein>
    <recommendedName>
        <fullName evidence="4">HTH arsR-type domain-containing protein</fullName>
    </recommendedName>
</protein>
<reference evidence="5" key="1">
    <citation type="submission" date="2018-06" db="EMBL/GenBank/DDBJ databases">
        <authorList>
            <person name="Zhirakovskaya E."/>
        </authorList>
    </citation>
    <scope>NUCLEOTIDE SEQUENCE</scope>
</reference>
<keyword evidence="3" id="KW-0804">Transcription</keyword>
<proteinExistence type="predicted"/>
<dbReference type="PRINTS" id="PR00778">
    <property type="entry name" value="HTHARSR"/>
</dbReference>
<accession>A0A3B0SPP6</accession>
<name>A0A3B0SPP6_9ZZZZ</name>
<evidence type="ECO:0000256" key="2">
    <source>
        <dbReference type="ARBA" id="ARBA00023125"/>
    </source>
</evidence>
<evidence type="ECO:0000256" key="3">
    <source>
        <dbReference type="ARBA" id="ARBA00023163"/>
    </source>
</evidence>
<dbReference type="PANTHER" id="PTHR33154">
    <property type="entry name" value="TRANSCRIPTIONAL REGULATOR, ARSR FAMILY"/>
    <property type="match status" value="1"/>
</dbReference>
<dbReference type="InterPro" id="IPR001845">
    <property type="entry name" value="HTH_ArsR_DNA-bd_dom"/>
</dbReference>